<dbReference type="EMBL" id="JFYZ01000049">
    <property type="protein sequence ID" value="EZP73013.1"/>
    <property type="molecule type" value="Genomic_DNA"/>
</dbReference>
<name>A0A031JIA3_9SPHN</name>
<feature type="region of interest" description="Disordered" evidence="1">
    <location>
        <begin position="42"/>
        <end position="82"/>
    </location>
</feature>
<feature type="compositionally biased region" description="Pro residues" evidence="1">
    <location>
        <begin position="243"/>
        <end position="264"/>
    </location>
</feature>
<feature type="region of interest" description="Disordered" evidence="1">
    <location>
        <begin position="95"/>
        <end position="278"/>
    </location>
</feature>
<evidence type="ECO:0000313" key="2">
    <source>
        <dbReference type="EMBL" id="EZP73013.1"/>
    </source>
</evidence>
<feature type="compositionally biased region" description="Polar residues" evidence="1">
    <location>
        <begin position="153"/>
        <end position="165"/>
    </location>
</feature>
<dbReference type="AlphaFoldDB" id="A0A031JIA3"/>
<comment type="caution">
    <text evidence="2">The sequence shown here is derived from an EMBL/GenBank/DDBJ whole genome shotgun (WGS) entry which is preliminary data.</text>
</comment>
<dbReference type="Proteomes" id="UP000024329">
    <property type="component" value="Unassembled WGS sequence"/>
</dbReference>
<accession>A0A031JIA3</accession>
<proteinExistence type="predicted"/>
<sequence>MSRYLATLAARASGRVALLSPRPRTLYEGGGEDMAFEEPAQPIAGSVQPIPRTVMDAPSAPRESTAPRPGTTAPAAAPTIRQGSVVQVTQVLTSAENPEPRFRSQAVPPIQTAIPSGERPAIPQPPADPGHTPALTPPPAQAPDRPAPRRMANSPSPNLQISERTVLQEIMRHVEVHARAGTTPGPDVQAPPPRRAEPAPRPVAHAIPRPTPAAPQPRQRSVSAPRGEPPVVIRIERIDVHAVPPPPVPPPARRQPASPAPSPGPSLAEFLSGGERAR</sequence>
<reference evidence="2 3" key="1">
    <citation type="submission" date="2014-03" db="EMBL/GenBank/DDBJ databases">
        <title>Whole genome sequence of Novosphingobium resinovorum KF1.</title>
        <authorList>
            <person name="Gan H.M."/>
            <person name="Gan H.Y."/>
            <person name="Chew T.H."/>
            <person name="Savka M.A."/>
        </authorList>
    </citation>
    <scope>NUCLEOTIDE SEQUENCE [LARGE SCALE GENOMIC DNA]</scope>
    <source>
        <strain evidence="2 3">KF1</strain>
    </source>
</reference>
<dbReference type="RefSeq" id="WP_155986460.1">
    <property type="nucleotide sequence ID" value="NZ_CP017076.1"/>
</dbReference>
<organism evidence="2 3">
    <name type="scientific">Novosphingobium resinovorum</name>
    <dbReference type="NCBI Taxonomy" id="158500"/>
    <lineage>
        <taxon>Bacteria</taxon>
        <taxon>Pseudomonadati</taxon>
        <taxon>Pseudomonadota</taxon>
        <taxon>Alphaproteobacteria</taxon>
        <taxon>Sphingomonadales</taxon>
        <taxon>Sphingomonadaceae</taxon>
        <taxon>Novosphingobium</taxon>
    </lineage>
</organism>
<evidence type="ECO:0000313" key="3">
    <source>
        <dbReference type="Proteomes" id="UP000024329"/>
    </source>
</evidence>
<evidence type="ECO:0000256" key="1">
    <source>
        <dbReference type="SAM" id="MobiDB-lite"/>
    </source>
</evidence>
<dbReference type="PATRIC" id="fig|158500.4.peg.5102"/>
<feature type="compositionally biased region" description="Low complexity" evidence="1">
    <location>
        <begin position="66"/>
        <end position="79"/>
    </location>
</feature>
<gene>
    <name evidence="2" type="ORF">BV97_05024</name>
</gene>
<protein>
    <submittedName>
        <fullName evidence="2">Uncharacterized protein</fullName>
    </submittedName>
</protein>